<feature type="transmembrane region" description="Helical" evidence="1">
    <location>
        <begin position="51"/>
        <end position="72"/>
    </location>
</feature>
<accession>A0A816ERD5</accession>
<comment type="caution">
    <text evidence="2">The sequence shown here is derived from an EMBL/GenBank/DDBJ whole genome shotgun (WGS) entry which is preliminary data.</text>
</comment>
<dbReference type="Proteomes" id="UP000663829">
    <property type="component" value="Unassembled WGS sequence"/>
</dbReference>
<organism evidence="2 4">
    <name type="scientific">Didymodactylos carnosus</name>
    <dbReference type="NCBI Taxonomy" id="1234261"/>
    <lineage>
        <taxon>Eukaryota</taxon>
        <taxon>Metazoa</taxon>
        <taxon>Spiralia</taxon>
        <taxon>Gnathifera</taxon>
        <taxon>Rotifera</taxon>
        <taxon>Eurotatoria</taxon>
        <taxon>Bdelloidea</taxon>
        <taxon>Philodinida</taxon>
        <taxon>Philodinidae</taxon>
        <taxon>Didymodactylos</taxon>
    </lineage>
</organism>
<name>A0A816ERD5_9BILA</name>
<evidence type="ECO:0000313" key="3">
    <source>
        <dbReference type="EMBL" id="CAF4595704.1"/>
    </source>
</evidence>
<evidence type="ECO:0000313" key="4">
    <source>
        <dbReference type="Proteomes" id="UP000663829"/>
    </source>
</evidence>
<dbReference type="AlphaFoldDB" id="A0A816ERD5"/>
<keyword evidence="4" id="KW-1185">Reference proteome</keyword>
<dbReference type="EMBL" id="CAJNOQ010053829">
    <property type="protein sequence ID" value="CAF1656549.1"/>
    <property type="molecule type" value="Genomic_DNA"/>
</dbReference>
<proteinExistence type="predicted"/>
<dbReference type="EMBL" id="CAJOBC010126153">
    <property type="protein sequence ID" value="CAF4595704.1"/>
    <property type="molecule type" value="Genomic_DNA"/>
</dbReference>
<reference evidence="2" key="1">
    <citation type="submission" date="2021-02" db="EMBL/GenBank/DDBJ databases">
        <authorList>
            <person name="Nowell W R."/>
        </authorList>
    </citation>
    <scope>NUCLEOTIDE SEQUENCE</scope>
</reference>
<keyword evidence="1" id="KW-1133">Transmembrane helix</keyword>
<gene>
    <name evidence="2" type="ORF">GPM918_LOCUS45790</name>
    <name evidence="3" type="ORF">SRO942_LOCUS48675</name>
</gene>
<keyword evidence="1" id="KW-0472">Membrane</keyword>
<evidence type="ECO:0000256" key="1">
    <source>
        <dbReference type="SAM" id="Phobius"/>
    </source>
</evidence>
<sequence>MRKLEDITVPVLRHGPLPTTTFSFDPDPNDEDIEKALKEQSQRNDSPLTGIFITAACGSILFIGVLAFSIYATRERTLQIEKDVYELPIQTSITNSSISSTSGESTTSPNVVL</sequence>
<dbReference type="Proteomes" id="UP000681722">
    <property type="component" value="Unassembled WGS sequence"/>
</dbReference>
<keyword evidence="1" id="KW-0812">Transmembrane</keyword>
<protein>
    <submittedName>
        <fullName evidence="2">Uncharacterized protein</fullName>
    </submittedName>
</protein>
<evidence type="ECO:0000313" key="2">
    <source>
        <dbReference type="EMBL" id="CAF1656549.1"/>
    </source>
</evidence>